<organism evidence="2 3">
    <name type="scientific">Paenibacillus segetis</name>
    <dbReference type="NCBI Taxonomy" id="1325360"/>
    <lineage>
        <taxon>Bacteria</taxon>
        <taxon>Bacillati</taxon>
        <taxon>Bacillota</taxon>
        <taxon>Bacilli</taxon>
        <taxon>Bacillales</taxon>
        <taxon>Paenibacillaceae</taxon>
        <taxon>Paenibacillus</taxon>
    </lineage>
</organism>
<feature type="transmembrane region" description="Helical" evidence="1">
    <location>
        <begin position="6"/>
        <end position="22"/>
    </location>
</feature>
<keyword evidence="3" id="KW-1185">Reference proteome</keyword>
<dbReference type="Proteomes" id="UP000659344">
    <property type="component" value="Unassembled WGS sequence"/>
</dbReference>
<evidence type="ECO:0000256" key="1">
    <source>
        <dbReference type="SAM" id="Phobius"/>
    </source>
</evidence>
<reference evidence="3" key="1">
    <citation type="journal article" date="2019" name="Int. J. Syst. Evol. Microbiol.">
        <title>The Global Catalogue of Microorganisms (GCM) 10K type strain sequencing project: providing services to taxonomists for standard genome sequencing and annotation.</title>
        <authorList>
            <consortium name="The Broad Institute Genomics Platform"/>
            <consortium name="The Broad Institute Genome Sequencing Center for Infectious Disease"/>
            <person name="Wu L."/>
            <person name="Ma J."/>
        </authorList>
    </citation>
    <scope>NUCLEOTIDE SEQUENCE [LARGE SCALE GENOMIC DNA]</scope>
    <source>
        <strain evidence="3">CGMCC 1.12769</strain>
    </source>
</reference>
<name>A0ABQ1YD36_9BACL</name>
<protein>
    <recommendedName>
        <fullName evidence="4">DUF2933 domain-containing protein</fullName>
    </recommendedName>
</protein>
<keyword evidence="1" id="KW-0812">Transmembrane</keyword>
<sequence length="39" mass="4659">MNWSWLMALICPLMMILMMFGMRGQRHKGTQENQTSQKE</sequence>
<evidence type="ECO:0000313" key="3">
    <source>
        <dbReference type="Proteomes" id="UP000659344"/>
    </source>
</evidence>
<gene>
    <name evidence="2" type="ORF">GCM10008013_19720</name>
</gene>
<keyword evidence="1" id="KW-1133">Transmembrane helix</keyword>
<dbReference type="Pfam" id="PF11666">
    <property type="entry name" value="DUF2933"/>
    <property type="match status" value="1"/>
</dbReference>
<evidence type="ECO:0000313" key="2">
    <source>
        <dbReference type="EMBL" id="GGH21683.1"/>
    </source>
</evidence>
<comment type="caution">
    <text evidence="2">The sequence shown here is derived from an EMBL/GenBank/DDBJ whole genome shotgun (WGS) entry which is preliminary data.</text>
</comment>
<dbReference type="EMBL" id="BMFT01000001">
    <property type="protein sequence ID" value="GGH21683.1"/>
    <property type="molecule type" value="Genomic_DNA"/>
</dbReference>
<evidence type="ECO:0008006" key="4">
    <source>
        <dbReference type="Google" id="ProtNLM"/>
    </source>
</evidence>
<accession>A0ABQ1YD36</accession>
<keyword evidence="1" id="KW-0472">Membrane</keyword>
<dbReference type="RefSeq" id="WP_188538182.1">
    <property type="nucleotide sequence ID" value="NZ_BMFT01000001.1"/>
</dbReference>
<dbReference type="InterPro" id="IPR021682">
    <property type="entry name" value="DUF2933"/>
</dbReference>
<proteinExistence type="predicted"/>